<comment type="caution">
    <text evidence="4">The sequence shown here is derived from an EMBL/GenBank/DDBJ whole genome shotgun (WGS) entry which is preliminary data.</text>
</comment>
<keyword evidence="5" id="KW-1185">Reference proteome</keyword>
<dbReference type="PANTHER" id="PTHR33091">
    <property type="entry name" value="PROTEIN, PUTATIVE, EXPRESSED-RELATED"/>
    <property type="match status" value="1"/>
</dbReference>
<dbReference type="InterPro" id="IPR000864">
    <property type="entry name" value="Prot_inh_pot1"/>
</dbReference>
<dbReference type="AlphaFoldDB" id="A0A2B4SRT4"/>
<reference evidence="5" key="1">
    <citation type="journal article" date="2017" name="bioRxiv">
        <title>Comparative analysis of the genomes of Stylophora pistillata and Acropora digitifera provides evidence for extensive differences between species of corals.</title>
        <authorList>
            <person name="Voolstra C.R."/>
            <person name="Li Y."/>
            <person name="Liew Y.J."/>
            <person name="Baumgarten S."/>
            <person name="Zoccola D."/>
            <person name="Flot J.-F."/>
            <person name="Tambutte S."/>
            <person name="Allemand D."/>
            <person name="Aranda M."/>
        </authorList>
    </citation>
    <scope>NUCLEOTIDE SEQUENCE [LARGE SCALE GENOMIC DNA]</scope>
</reference>
<dbReference type="OrthoDB" id="10013825at2759"/>
<dbReference type="SUPFAM" id="SSF54654">
    <property type="entry name" value="CI-2 family of serine protease inhibitors"/>
    <property type="match status" value="1"/>
</dbReference>
<organism evidence="4 5">
    <name type="scientific">Stylophora pistillata</name>
    <name type="common">Smooth cauliflower coral</name>
    <dbReference type="NCBI Taxonomy" id="50429"/>
    <lineage>
        <taxon>Eukaryota</taxon>
        <taxon>Metazoa</taxon>
        <taxon>Cnidaria</taxon>
        <taxon>Anthozoa</taxon>
        <taxon>Hexacorallia</taxon>
        <taxon>Scleractinia</taxon>
        <taxon>Astrocoeniina</taxon>
        <taxon>Pocilloporidae</taxon>
        <taxon>Stylophora</taxon>
    </lineage>
</organism>
<sequence>MSFLRNKLFRWKEKQRISKTEWPELVGKDAEEATTIIDKEHPGLKIQIIPENSFVICTLEENRVRIFVNRQQTVIRTPHIG</sequence>
<proteinExistence type="inferred from homology"/>
<dbReference type="InterPro" id="IPR036354">
    <property type="entry name" value="Prot_inh_pot1_sf"/>
</dbReference>
<dbReference type="EMBL" id="LSMT01000037">
    <property type="protein sequence ID" value="PFX31298.1"/>
    <property type="molecule type" value="Genomic_DNA"/>
</dbReference>
<evidence type="ECO:0000256" key="3">
    <source>
        <dbReference type="ARBA" id="ARBA00022900"/>
    </source>
</evidence>
<dbReference type="Proteomes" id="UP000225706">
    <property type="component" value="Unassembled WGS sequence"/>
</dbReference>
<dbReference type="Pfam" id="PF00280">
    <property type="entry name" value="potato_inhibit"/>
    <property type="match status" value="1"/>
</dbReference>
<dbReference type="GO" id="GO:0004867">
    <property type="term" value="F:serine-type endopeptidase inhibitor activity"/>
    <property type="evidence" value="ECO:0007669"/>
    <property type="project" value="UniProtKB-KW"/>
</dbReference>
<evidence type="ECO:0000256" key="2">
    <source>
        <dbReference type="ARBA" id="ARBA00022690"/>
    </source>
</evidence>
<evidence type="ECO:0000256" key="1">
    <source>
        <dbReference type="ARBA" id="ARBA00008210"/>
    </source>
</evidence>
<evidence type="ECO:0000313" key="4">
    <source>
        <dbReference type="EMBL" id="PFX31298.1"/>
    </source>
</evidence>
<name>A0A2B4SRT4_STYPI</name>
<dbReference type="Gene3D" id="3.30.10.10">
    <property type="entry name" value="Trypsin Inhibitor V, subunit A"/>
    <property type="match status" value="1"/>
</dbReference>
<dbReference type="GO" id="GO:0009611">
    <property type="term" value="P:response to wounding"/>
    <property type="evidence" value="ECO:0007669"/>
    <property type="project" value="InterPro"/>
</dbReference>
<evidence type="ECO:0000313" key="5">
    <source>
        <dbReference type="Proteomes" id="UP000225706"/>
    </source>
</evidence>
<keyword evidence="3" id="KW-0722">Serine protease inhibitor</keyword>
<gene>
    <name evidence="4" type="ORF">AWC38_SpisGene3874</name>
</gene>
<protein>
    <submittedName>
        <fullName evidence="4">Subtilisin inhibitor 1</fullName>
    </submittedName>
</protein>
<comment type="similarity">
    <text evidence="1">Belongs to the protease inhibitor I13 (potato type I serine protease inhibitor) family.</text>
</comment>
<keyword evidence="2" id="KW-0646">Protease inhibitor</keyword>
<accession>A0A2B4SRT4</accession>
<dbReference type="PANTHER" id="PTHR33091:SF29">
    <property type="entry name" value="SUBTILISIN INHIBITOR 1"/>
    <property type="match status" value="1"/>
</dbReference>
<dbReference type="PROSITE" id="PS00285">
    <property type="entry name" value="POTATO_INHIBITOR"/>
    <property type="match status" value="1"/>
</dbReference>
<dbReference type="PRINTS" id="PR00292">
    <property type="entry name" value="POTATOINHBTR"/>
</dbReference>